<dbReference type="RefSeq" id="WP_189425122.1">
    <property type="nucleotide sequence ID" value="NZ_BMSM01000048.1"/>
</dbReference>
<feature type="domain" description="UvrD-like helicase ATP-binding" evidence="10">
    <location>
        <begin position="8"/>
        <end position="279"/>
    </location>
</feature>
<comment type="caution">
    <text evidence="11">The sequence shown here is derived from an EMBL/GenBank/DDBJ whole genome shotgun (WGS) entry which is preliminary data.</text>
</comment>
<dbReference type="SUPFAM" id="SSF52540">
    <property type="entry name" value="P-loop containing nucleoside triphosphate hydrolases"/>
    <property type="match status" value="1"/>
</dbReference>
<accession>A0ABT9LI35</accession>
<evidence type="ECO:0000256" key="3">
    <source>
        <dbReference type="ARBA" id="ARBA00022806"/>
    </source>
</evidence>
<evidence type="ECO:0000256" key="6">
    <source>
        <dbReference type="ARBA" id="ARBA00034617"/>
    </source>
</evidence>
<protein>
    <recommendedName>
        <fullName evidence="7">DNA 3'-5' helicase</fullName>
        <ecNumber evidence="7">5.6.2.4</ecNumber>
    </recommendedName>
</protein>
<evidence type="ECO:0000313" key="12">
    <source>
        <dbReference type="Proteomes" id="UP001231675"/>
    </source>
</evidence>
<reference evidence="11 12" key="1">
    <citation type="submission" date="2023-07" db="EMBL/GenBank/DDBJ databases">
        <title>Sequencing the genomes of 1000 actinobacteria strains.</title>
        <authorList>
            <person name="Klenk H.-P."/>
        </authorList>
    </citation>
    <scope>NUCLEOTIDE SEQUENCE [LARGE SCALE GENOMIC DNA]</scope>
    <source>
        <strain evidence="11 12">DSM 40229</strain>
    </source>
</reference>
<dbReference type="InterPro" id="IPR027417">
    <property type="entry name" value="P-loop_NTPase"/>
</dbReference>
<dbReference type="GO" id="GO:0004386">
    <property type="term" value="F:helicase activity"/>
    <property type="evidence" value="ECO:0007669"/>
    <property type="project" value="UniProtKB-KW"/>
</dbReference>
<evidence type="ECO:0000256" key="4">
    <source>
        <dbReference type="ARBA" id="ARBA00022840"/>
    </source>
</evidence>
<evidence type="ECO:0000259" key="10">
    <source>
        <dbReference type="PROSITE" id="PS51198"/>
    </source>
</evidence>
<proteinExistence type="predicted"/>
<sequence>MRLLSHVEASPEQMRILADTRPGFHLVRGAAGSGKTTTALLRLRQLCATRLSRRERLQQEEPVRVLVLTYNKTLQGYVAELARQQVSGSAGLVLRVATFGKWAVDMVGNEGLADREQTRPVLRNLASSITLPSDFIVDEVEYLLGRFDSEGLDAYLTARREGRGQAPRVERSLRKRLLEEVVTPYIAHKEKRGWRDWNDIAVEARQVESQPAWDVVIVDEAQDFSANQVRAISSHVSGDHTTTFVMDATQRIYPRFFTWSEAGIQLTNAYVLRSNHRNTRQVAAFARGIVEGLPYEDDGTLPDFLACDREGPLPVVVEGRFNKQVEYAIRYLRAEIDLTSQSVAFLHPKGGAWFDYLRRALAAEGIPWCELTRASGWPSGPESVALCTVHSAKGLEFDHVFMLGLNQQVTPHGDEEGDATLDMLRRLLAMGIGRSRQTVTLGYKADDPSTLIGLLAEGTYKEVRF</sequence>
<evidence type="ECO:0000256" key="2">
    <source>
        <dbReference type="ARBA" id="ARBA00022801"/>
    </source>
</evidence>
<evidence type="ECO:0000256" key="7">
    <source>
        <dbReference type="ARBA" id="ARBA00034808"/>
    </source>
</evidence>
<comment type="catalytic activity">
    <reaction evidence="6">
        <text>Couples ATP hydrolysis with the unwinding of duplex DNA by translocating in the 3'-5' direction.</text>
        <dbReference type="EC" id="5.6.2.4"/>
    </reaction>
</comment>
<gene>
    <name evidence="11" type="ORF">J2S47_003881</name>
</gene>
<keyword evidence="2 9" id="KW-0378">Hydrolase</keyword>
<evidence type="ECO:0000256" key="9">
    <source>
        <dbReference type="PROSITE-ProRule" id="PRU00560"/>
    </source>
</evidence>
<dbReference type="Proteomes" id="UP001231675">
    <property type="component" value="Unassembled WGS sequence"/>
</dbReference>
<name>A0ABT9LI35_STRGD</name>
<keyword evidence="3 9" id="KW-0347">Helicase</keyword>
<dbReference type="InterPro" id="IPR014016">
    <property type="entry name" value="UvrD-like_ATP-bd"/>
</dbReference>
<dbReference type="Pfam" id="PF13361">
    <property type="entry name" value="UvrD_C"/>
    <property type="match status" value="1"/>
</dbReference>
<keyword evidence="1 9" id="KW-0547">Nucleotide-binding</keyword>
<dbReference type="PROSITE" id="PS51198">
    <property type="entry name" value="UVRD_HELICASE_ATP_BIND"/>
    <property type="match status" value="1"/>
</dbReference>
<keyword evidence="4 9" id="KW-0067">ATP-binding</keyword>
<dbReference type="EC" id="5.6.2.4" evidence="7"/>
<keyword evidence="5" id="KW-0413">Isomerase</keyword>
<dbReference type="EMBL" id="JAURUD010000001">
    <property type="protein sequence ID" value="MDP9683379.1"/>
    <property type="molecule type" value="Genomic_DNA"/>
</dbReference>
<evidence type="ECO:0000256" key="8">
    <source>
        <dbReference type="ARBA" id="ARBA00048988"/>
    </source>
</evidence>
<organism evidence="11 12">
    <name type="scientific">Streptomyces griseoviridis</name>
    <dbReference type="NCBI Taxonomy" id="45398"/>
    <lineage>
        <taxon>Bacteria</taxon>
        <taxon>Bacillati</taxon>
        <taxon>Actinomycetota</taxon>
        <taxon>Actinomycetes</taxon>
        <taxon>Kitasatosporales</taxon>
        <taxon>Streptomycetaceae</taxon>
        <taxon>Streptomyces</taxon>
    </lineage>
</organism>
<dbReference type="GeneID" id="91552845"/>
<dbReference type="Pfam" id="PF00580">
    <property type="entry name" value="UvrD-helicase"/>
    <property type="match status" value="1"/>
</dbReference>
<comment type="catalytic activity">
    <reaction evidence="8">
        <text>ATP + H2O = ADP + phosphate + H(+)</text>
        <dbReference type="Rhea" id="RHEA:13065"/>
        <dbReference type="ChEBI" id="CHEBI:15377"/>
        <dbReference type="ChEBI" id="CHEBI:15378"/>
        <dbReference type="ChEBI" id="CHEBI:30616"/>
        <dbReference type="ChEBI" id="CHEBI:43474"/>
        <dbReference type="ChEBI" id="CHEBI:456216"/>
        <dbReference type="EC" id="5.6.2.4"/>
    </reaction>
</comment>
<evidence type="ECO:0000256" key="1">
    <source>
        <dbReference type="ARBA" id="ARBA00022741"/>
    </source>
</evidence>
<feature type="binding site" evidence="9">
    <location>
        <begin position="29"/>
        <end position="36"/>
    </location>
    <ligand>
        <name>ATP</name>
        <dbReference type="ChEBI" id="CHEBI:30616"/>
    </ligand>
</feature>
<dbReference type="Gene3D" id="3.40.50.300">
    <property type="entry name" value="P-loop containing nucleotide triphosphate hydrolases"/>
    <property type="match status" value="2"/>
</dbReference>
<dbReference type="InterPro" id="IPR014017">
    <property type="entry name" value="DNA_helicase_UvrD-like_C"/>
</dbReference>
<evidence type="ECO:0000313" key="11">
    <source>
        <dbReference type="EMBL" id="MDP9683379.1"/>
    </source>
</evidence>
<dbReference type="PANTHER" id="PTHR11070">
    <property type="entry name" value="UVRD / RECB / PCRA DNA HELICASE FAMILY MEMBER"/>
    <property type="match status" value="1"/>
</dbReference>
<evidence type="ECO:0000256" key="5">
    <source>
        <dbReference type="ARBA" id="ARBA00023235"/>
    </source>
</evidence>
<dbReference type="PANTHER" id="PTHR11070:SF45">
    <property type="entry name" value="DNA 3'-5' HELICASE"/>
    <property type="match status" value="1"/>
</dbReference>
<dbReference type="InterPro" id="IPR000212">
    <property type="entry name" value="DNA_helicase_UvrD/REP"/>
</dbReference>
<keyword evidence="12" id="KW-1185">Reference proteome</keyword>